<dbReference type="Proteomes" id="UP000198555">
    <property type="component" value="Unassembled WGS sequence"/>
</dbReference>
<accession>A0A1H6IW63</accession>
<keyword evidence="2" id="KW-1185">Reference proteome</keyword>
<dbReference type="AlphaFoldDB" id="A0A1H6IW63"/>
<evidence type="ECO:0000313" key="2">
    <source>
        <dbReference type="Proteomes" id="UP000198555"/>
    </source>
</evidence>
<dbReference type="STRING" id="420404.SAMN05421793_11036"/>
<evidence type="ECO:0000313" key="1">
    <source>
        <dbReference type="EMBL" id="SEH53607.1"/>
    </source>
</evidence>
<proteinExistence type="predicted"/>
<reference evidence="2" key="1">
    <citation type="submission" date="2016-10" db="EMBL/GenBank/DDBJ databases">
        <authorList>
            <person name="Varghese N."/>
            <person name="Submissions S."/>
        </authorList>
    </citation>
    <scope>NUCLEOTIDE SEQUENCE [LARGE SCALE GENOMIC DNA]</scope>
    <source>
        <strain evidence="2">DSM 19326</strain>
    </source>
</reference>
<gene>
    <name evidence="1" type="ORF">SAMN05421793_11036</name>
</gene>
<protein>
    <submittedName>
        <fullName evidence="1">Uncharacterized protein</fullName>
    </submittedName>
</protein>
<name>A0A1H6IW63_9FLAO</name>
<dbReference type="EMBL" id="FNWX01000010">
    <property type="protein sequence ID" value="SEH53607.1"/>
    <property type="molecule type" value="Genomic_DNA"/>
</dbReference>
<sequence>MSFKEDNLIQNKTFEFALSIIKFYTICKSQNEYIL</sequence>
<organism evidence="1 2">
    <name type="scientific">Epilithonimonas hominis</name>
    <dbReference type="NCBI Taxonomy" id="420404"/>
    <lineage>
        <taxon>Bacteria</taxon>
        <taxon>Pseudomonadati</taxon>
        <taxon>Bacteroidota</taxon>
        <taxon>Flavobacteriia</taxon>
        <taxon>Flavobacteriales</taxon>
        <taxon>Weeksellaceae</taxon>
        <taxon>Chryseobacterium group</taxon>
        <taxon>Epilithonimonas</taxon>
    </lineage>
</organism>